<dbReference type="eggNOG" id="COG0577">
    <property type="taxonomic scope" value="Bacteria"/>
</dbReference>
<dbReference type="HOGENOM" id="CLU_000604_9_0_9"/>
<dbReference type="GO" id="GO:0022857">
    <property type="term" value="F:transmembrane transporter activity"/>
    <property type="evidence" value="ECO:0007669"/>
    <property type="project" value="UniProtKB-ARBA"/>
</dbReference>
<evidence type="ECO:0000313" key="13">
    <source>
        <dbReference type="EMBL" id="ERL65229.1"/>
    </source>
</evidence>
<dbReference type="Proteomes" id="UP000030647">
    <property type="component" value="Unassembled WGS sequence"/>
</dbReference>
<dbReference type="GO" id="GO:0016887">
    <property type="term" value="F:ATP hydrolysis activity"/>
    <property type="evidence" value="ECO:0007669"/>
    <property type="project" value="InterPro"/>
</dbReference>
<sequence>MYHGIDNVQTKGIVMLELKNIKKYYHVGDTITKALDDVSVAFRQQEFVAILGPSGSGKTTLLNMIGGLDRYDSGDLIIEGKSTKTFKDADWDAYRNNSIGFIFQSYNLIGHLSIMDNVEMGMTLSGVSKAEKRKRTEDALIRVGLKEHMHKQPNQLSGGQMQRVAIARAIANDPEILLADEPTGALDSETSEEIMQLIKDLSKERLVIMVTHNPQLAKQYADRIINFADGKIIDDSNPYSEHEADDHFTLKRTKMSFWTALKLSFTNIKTKKGRTFLTMFASSIGIISVAIVLALSTGFQSQIDKTEAETLAQYPITIAQQGTDTSTRPTQEKGFSKSKEITAQTSASDKAQHVNKIDQDYLDYINGLNKKLAKNISYTYTTGLNLIRNVDGTYKTVKFSNSNPDRTGADSSAMMATLGVGGSVYPVDRYGKQSYLKENYKAIAGRYPTKATDVVLVVNRDNTININSLKNLGFTVKENQKYTFKDLLGQQIKVVANDDYYQKLPTGNFLPKKASAAMADSKNTKTLTIVGVMRVKSKKSDGMLAPGIAYSDQLSRQVIAQNENSAIVKAQKSSDTNVLTGEATSGTAKKTLIGYLGGSKIPAAIQIYPNNFDDKDKILKYLDKYNKGKSKANKIIYTDLAGTVSNLTGGLMSAITYVLVAFAGISLVTSMIMIAIITYTSVLERTKEIGVLKALGARKKDITRVFDAETVILGVGAGVLGVFIAWLATFPINVILYNITDLANVSHLNPVHGVILIVISTILTVLGGHIPARMAAKKDAAIALRTE</sequence>
<dbReference type="InterPro" id="IPR003593">
    <property type="entry name" value="AAA+_ATPase"/>
</dbReference>
<keyword evidence="4 11" id="KW-0812">Transmembrane</keyword>
<evidence type="ECO:0000256" key="11">
    <source>
        <dbReference type="SAM" id="Phobius"/>
    </source>
</evidence>
<evidence type="ECO:0000313" key="14">
    <source>
        <dbReference type="Proteomes" id="UP000030647"/>
    </source>
</evidence>
<keyword evidence="6" id="KW-0067">ATP-binding</keyword>
<feature type="transmembrane region" description="Helical" evidence="11">
    <location>
        <begin position="276"/>
        <end position="295"/>
    </location>
</feature>
<dbReference type="InterPro" id="IPR027417">
    <property type="entry name" value="P-loop_NTPase"/>
</dbReference>
<evidence type="ECO:0000256" key="3">
    <source>
        <dbReference type="ARBA" id="ARBA00022475"/>
    </source>
</evidence>
<name>U4TLZ0_9LACO</name>
<evidence type="ECO:0000256" key="4">
    <source>
        <dbReference type="ARBA" id="ARBA00022692"/>
    </source>
</evidence>
<evidence type="ECO:0000256" key="8">
    <source>
        <dbReference type="ARBA" id="ARBA00022989"/>
    </source>
</evidence>
<dbReference type="Pfam" id="PF02687">
    <property type="entry name" value="FtsX"/>
    <property type="match status" value="1"/>
</dbReference>
<dbReference type="PANTHER" id="PTHR42798:SF6">
    <property type="entry name" value="CELL DIVISION ATP-BINDING PROTEIN FTSE"/>
    <property type="match status" value="1"/>
</dbReference>
<keyword evidence="2" id="KW-0813">Transport</keyword>
<reference evidence="14" key="1">
    <citation type="journal article" date="2013" name="Genome Announc.">
        <title>Whole-Genome Sequencing of Lactobacillus shenzhenensis Strain LY-73T.</title>
        <authorList>
            <person name="Lin Z."/>
            <person name="Liu Z."/>
            <person name="Yang R."/>
            <person name="Zou Y."/>
            <person name="Wan D."/>
            <person name="Chen J."/>
            <person name="Guo M."/>
            <person name="Zhao J."/>
            <person name="Fang C."/>
            <person name="Yang R."/>
            <person name="Liu F."/>
        </authorList>
    </citation>
    <scope>NUCLEOTIDE SEQUENCE [LARGE SCALE GENOMIC DNA]</scope>
    <source>
        <strain evidence="14">LY-73</strain>
    </source>
</reference>
<keyword evidence="14" id="KW-1185">Reference proteome</keyword>
<accession>U4TLZ0</accession>
<feature type="transmembrane region" description="Helical" evidence="11">
    <location>
        <begin position="751"/>
        <end position="770"/>
    </location>
</feature>
<feature type="transmembrane region" description="Helical" evidence="11">
    <location>
        <begin position="710"/>
        <end position="739"/>
    </location>
</feature>
<feature type="transmembrane region" description="Helical" evidence="11">
    <location>
        <begin position="654"/>
        <end position="679"/>
    </location>
</feature>
<evidence type="ECO:0000256" key="10">
    <source>
        <dbReference type="ARBA" id="ARBA00038388"/>
    </source>
</evidence>
<dbReference type="SUPFAM" id="SSF52540">
    <property type="entry name" value="P-loop containing nucleoside triphosphate hydrolases"/>
    <property type="match status" value="1"/>
</dbReference>
<evidence type="ECO:0000256" key="7">
    <source>
        <dbReference type="ARBA" id="ARBA00022970"/>
    </source>
</evidence>
<dbReference type="PANTHER" id="PTHR42798">
    <property type="entry name" value="LIPOPROTEIN-RELEASING SYSTEM ATP-BINDING PROTEIN LOLD"/>
    <property type="match status" value="1"/>
</dbReference>
<dbReference type="GO" id="GO:0005524">
    <property type="term" value="F:ATP binding"/>
    <property type="evidence" value="ECO:0007669"/>
    <property type="project" value="UniProtKB-KW"/>
</dbReference>
<gene>
    <name evidence="13" type="primary">macB</name>
    <name evidence="13" type="ORF">L248_2904</name>
</gene>
<dbReference type="PROSITE" id="PS00211">
    <property type="entry name" value="ABC_TRANSPORTER_1"/>
    <property type="match status" value="1"/>
</dbReference>
<dbReference type="GO" id="GO:0005886">
    <property type="term" value="C:plasma membrane"/>
    <property type="evidence" value="ECO:0007669"/>
    <property type="project" value="UniProtKB-SubCell"/>
</dbReference>
<keyword evidence="7" id="KW-0029">Amino-acid transport</keyword>
<organism evidence="13 14">
    <name type="scientific">Schleiferilactobacillus shenzhenensis LY-73</name>
    <dbReference type="NCBI Taxonomy" id="1231336"/>
    <lineage>
        <taxon>Bacteria</taxon>
        <taxon>Bacillati</taxon>
        <taxon>Bacillota</taxon>
        <taxon>Bacilli</taxon>
        <taxon>Lactobacillales</taxon>
        <taxon>Lactobacillaceae</taxon>
        <taxon>Schleiferilactobacillus</taxon>
    </lineage>
</organism>
<dbReference type="eggNOG" id="COG1136">
    <property type="taxonomic scope" value="Bacteria"/>
</dbReference>
<dbReference type="PROSITE" id="PS50893">
    <property type="entry name" value="ABC_TRANSPORTER_2"/>
    <property type="match status" value="1"/>
</dbReference>
<keyword evidence="9 11" id="KW-0472">Membrane</keyword>
<dbReference type="GO" id="GO:0006865">
    <property type="term" value="P:amino acid transport"/>
    <property type="evidence" value="ECO:0007669"/>
    <property type="project" value="UniProtKB-KW"/>
</dbReference>
<dbReference type="FunFam" id="3.40.50.300:FF:000032">
    <property type="entry name" value="Export ABC transporter ATP-binding protein"/>
    <property type="match status" value="1"/>
</dbReference>
<keyword evidence="3" id="KW-1003">Cell membrane</keyword>
<evidence type="ECO:0000256" key="5">
    <source>
        <dbReference type="ARBA" id="ARBA00022741"/>
    </source>
</evidence>
<evidence type="ECO:0000259" key="12">
    <source>
        <dbReference type="PROSITE" id="PS50893"/>
    </source>
</evidence>
<dbReference type="GO" id="GO:0098796">
    <property type="term" value="C:membrane protein complex"/>
    <property type="evidence" value="ECO:0007669"/>
    <property type="project" value="UniProtKB-ARBA"/>
</dbReference>
<dbReference type="SMART" id="SM00382">
    <property type="entry name" value="AAA"/>
    <property type="match status" value="1"/>
</dbReference>
<protein>
    <submittedName>
        <fullName evidence="13">MacB</fullName>
    </submittedName>
</protein>
<dbReference type="Pfam" id="PF00005">
    <property type="entry name" value="ABC_tran"/>
    <property type="match status" value="1"/>
</dbReference>
<proteinExistence type="inferred from homology"/>
<dbReference type="InterPro" id="IPR003439">
    <property type="entry name" value="ABC_transporter-like_ATP-bd"/>
</dbReference>
<dbReference type="InterPro" id="IPR017871">
    <property type="entry name" value="ABC_transporter-like_CS"/>
</dbReference>
<evidence type="ECO:0000256" key="2">
    <source>
        <dbReference type="ARBA" id="ARBA00022448"/>
    </source>
</evidence>
<dbReference type="CDD" id="cd03255">
    <property type="entry name" value="ABC_MJ0796_LolCDE_FtsE"/>
    <property type="match status" value="1"/>
</dbReference>
<comment type="subcellular location">
    <subcellularLocation>
        <location evidence="1">Cell inner membrane</location>
        <topology evidence="1">Multi-pass membrane protein</topology>
    </subcellularLocation>
</comment>
<keyword evidence="8 11" id="KW-1133">Transmembrane helix</keyword>
<dbReference type="InterPro" id="IPR017911">
    <property type="entry name" value="MacB-like_ATP-bd"/>
</dbReference>
<evidence type="ECO:0000256" key="1">
    <source>
        <dbReference type="ARBA" id="ARBA00004429"/>
    </source>
</evidence>
<dbReference type="Gene3D" id="3.40.50.300">
    <property type="entry name" value="P-loop containing nucleotide triphosphate hydrolases"/>
    <property type="match status" value="1"/>
</dbReference>
<evidence type="ECO:0000256" key="9">
    <source>
        <dbReference type="ARBA" id="ARBA00023136"/>
    </source>
</evidence>
<comment type="similarity">
    <text evidence="10">Belongs to the ABC transporter superfamily. Macrolide exporter (TC 3.A.1.122) family.</text>
</comment>
<dbReference type="STRING" id="1231336.L248_2904"/>
<dbReference type="EMBL" id="KI271588">
    <property type="protein sequence ID" value="ERL65229.1"/>
    <property type="molecule type" value="Genomic_DNA"/>
</dbReference>
<dbReference type="InterPro" id="IPR003838">
    <property type="entry name" value="ABC3_permease_C"/>
</dbReference>
<feature type="domain" description="ABC transporter" evidence="12">
    <location>
        <begin position="16"/>
        <end position="254"/>
    </location>
</feature>
<keyword evidence="5" id="KW-0547">Nucleotide-binding</keyword>
<dbReference type="AlphaFoldDB" id="U4TLZ0"/>
<evidence type="ECO:0000256" key="6">
    <source>
        <dbReference type="ARBA" id="ARBA00022840"/>
    </source>
</evidence>